<dbReference type="AlphaFoldDB" id="A0A545UVF7"/>
<keyword evidence="2" id="KW-1185">Reference proteome</keyword>
<evidence type="ECO:0000313" key="1">
    <source>
        <dbReference type="EMBL" id="TQV93441.1"/>
    </source>
</evidence>
<name>A0A545UVF7_9HYPO</name>
<dbReference type="Proteomes" id="UP000315783">
    <property type="component" value="Unassembled WGS sequence"/>
</dbReference>
<gene>
    <name evidence="1" type="ORF">IF1G_08019</name>
</gene>
<reference evidence="1 2" key="1">
    <citation type="journal article" date="2019" name="Appl. Microbiol. Biotechnol.">
        <title>Genome sequence of Isaria javanica and comparative genome analysis insights into family S53 peptidase evolution in fungal entomopathogens.</title>
        <authorList>
            <person name="Lin R."/>
            <person name="Zhang X."/>
            <person name="Xin B."/>
            <person name="Zou M."/>
            <person name="Gao Y."/>
            <person name="Qin F."/>
            <person name="Hu Q."/>
            <person name="Xie B."/>
            <person name="Cheng X."/>
        </authorList>
    </citation>
    <scope>NUCLEOTIDE SEQUENCE [LARGE SCALE GENOMIC DNA]</scope>
    <source>
        <strain evidence="1 2">IJ1G</strain>
    </source>
</reference>
<sequence>MASSQFSCLAQLTQTRRINEIHAPQHRIRRTIPRREPCLGPFNGAALISRPSTGSVSVPPFPARPRATTRLVNCSYSLD</sequence>
<accession>A0A545UVF7</accession>
<protein>
    <submittedName>
        <fullName evidence="1">Uncharacterized protein</fullName>
    </submittedName>
</protein>
<organism evidence="1 2">
    <name type="scientific">Cordyceps javanica</name>
    <dbReference type="NCBI Taxonomy" id="43265"/>
    <lineage>
        <taxon>Eukaryota</taxon>
        <taxon>Fungi</taxon>
        <taxon>Dikarya</taxon>
        <taxon>Ascomycota</taxon>
        <taxon>Pezizomycotina</taxon>
        <taxon>Sordariomycetes</taxon>
        <taxon>Hypocreomycetidae</taxon>
        <taxon>Hypocreales</taxon>
        <taxon>Cordycipitaceae</taxon>
        <taxon>Cordyceps</taxon>
    </lineage>
</organism>
<dbReference type="EMBL" id="SPUK01000012">
    <property type="protein sequence ID" value="TQV93441.1"/>
    <property type="molecule type" value="Genomic_DNA"/>
</dbReference>
<evidence type="ECO:0000313" key="2">
    <source>
        <dbReference type="Proteomes" id="UP000315783"/>
    </source>
</evidence>
<proteinExistence type="predicted"/>
<comment type="caution">
    <text evidence="1">The sequence shown here is derived from an EMBL/GenBank/DDBJ whole genome shotgun (WGS) entry which is preliminary data.</text>
</comment>